<comment type="caution">
    <text evidence="1">The sequence shown here is derived from an EMBL/GenBank/DDBJ whole genome shotgun (WGS) entry which is preliminary data.</text>
</comment>
<reference evidence="2" key="1">
    <citation type="journal article" date="2019" name="Int. J. Syst. Evol. Microbiol.">
        <title>The Global Catalogue of Microorganisms (GCM) 10K type strain sequencing project: providing services to taxonomists for standard genome sequencing and annotation.</title>
        <authorList>
            <consortium name="The Broad Institute Genomics Platform"/>
            <consortium name="The Broad Institute Genome Sequencing Center for Infectious Disease"/>
            <person name="Wu L."/>
            <person name="Ma J."/>
        </authorList>
    </citation>
    <scope>NUCLEOTIDE SEQUENCE [LARGE SCALE GENOMIC DNA]</scope>
    <source>
        <strain evidence="2">JCM 30331</strain>
    </source>
</reference>
<sequence length="123" mass="13608">MLTSAHSALQMFPDNWMKVPGSKQQTVEQIGASQEGAGCPICRHDMNREVSESVHIQQGGQWSPSPSGDMLYRGHEGPDQVAGEAVTNQLYPWLIMHCGMQHLGQTPGEARTFGLQRRFCVWG</sequence>
<organism evidence="1 2">
    <name type="scientific">Deinococcus malanensis</name>
    <dbReference type="NCBI Taxonomy" id="1706855"/>
    <lineage>
        <taxon>Bacteria</taxon>
        <taxon>Thermotogati</taxon>
        <taxon>Deinococcota</taxon>
        <taxon>Deinococci</taxon>
        <taxon>Deinococcales</taxon>
        <taxon>Deinococcaceae</taxon>
        <taxon>Deinococcus</taxon>
    </lineage>
</organism>
<evidence type="ECO:0000313" key="1">
    <source>
        <dbReference type="EMBL" id="GGK13667.1"/>
    </source>
</evidence>
<dbReference type="EMBL" id="BMPP01000001">
    <property type="protein sequence ID" value="GGK13667.1"/>
    <property type="molecule type" value="Genomic_DNA"/>
</dbReference>
<evidence type="ECO:0000313" key="2">
    <source>
        <dbReference type="Proteomes" id="UP000647587"/>
    </source>
</evidence>
<protein>
    <submittedName>
        <fullName evidence="1">Uncharacterized protein</fullName>
    </submittedName>
</protein>
<proteinExistence type="predicted"/>
<keyword evidence="2" id="KW-1185">Reference proteome</keyword>
<gene>
    <name evidence="1" type="ORF">GCM10008955_03750</name>
</gene>
<name>A0ABQ2ELY1_9DEIO</name>
<dbReference type="Proteomes" id="UP000647587">
    <property type="component" value="Unassembled WGS sequence"/>
</dbReference>
<accession>A0ABQ2ELY1</accession>